<sequence>MISNPTKMKKKLSKAEQRRIKRLEKNVSPTAQHTLHYKALFENGLMHVTGQRYSQTFKLGELNYTTATEDEQSNIATKYNDAINSLSEKETFQLTLIVSKRTKAEYLKEQAYDLQGDQFDVLRNEENELIEDAYEKGRNNYKIMRFITLSTEAEDLESARRRLENISEPFAQEMLEIDATFEPLDGLERMQVLSEILRPNVPLYGDFDDIRLSNLTTKDLVAPQFIDFSKSNVDFEIENRLCKDIYLRDFPRKLSDIMFKDLTATEQEMVITIHAKPYSISETNTRLRNQATDVEAEAIRREKKALENNSSPQYIARTTKENQNDVEKTIEFVSKTGDKQQLSTFIVHFSGKTREELHQNEAKINGVADKFGAVFAPLYMVQEEALNSTLPLGENFVDIEKNYVRDLITPNIAINSPFTSADVQHKNGKLYGINSLSKNNILINRKDDSLDNGNMGIVGPSGTGKSVTAKNEIISTLLKNPKDEVIVVDPEREYLPLAEYFGGEVVKIAPGSPSTINILDLPEESGLFSDDDPIANKSDFLLSLFTSLFHTVSEEQETIIDEVTTTTYDRFKVQGKTPNLRDWYDVLQENDDPEAVELAKKLKLYVTGSLNMFSGTTNINLKNRFTIYDIYNLKNKFKPFGFMTVLDRIWNKVVENKLKGITTWVYLDEFHLLIDSNQVPVLRQKAEEIWARIRKYGGFPTFMTQSTERMLQTPEGRSVFLNSDVLILLRHKKKDVRKLLVQEFGLTEKQENYLRTAPKGGGVIVAGSSAIPFSNTIPSYTQLYALMNTKA</sequence>
<dbReference type="PANTHER" id="PTHR30121:SF6">
    <property type="entry name" value="SLR6007 PROTEIN"/>
    <property type="match status" value="1"/>
</dbReference>
<proteinExistence type="predicted"/>
<organism evidence="2 3">
    <name type="scientific">Lactococcus garvieae</name>
    <dbReference type="NCBI Taxonomy" id="1363"/>
    <lineage>
        <taxon>Bacteria</taxon>
        <taxon>Bacillati</taxon>
        <taxon>Bacillota</taxon>
        <taxon>Bacilli</taxon>
        <taxon>Lactobacillales</taxon>
        <taxon>Streptococcaceae</taxon>
        <taxon>Lactococcus</taxon>
    </lineage>
</organism>
<dbReference type="AlphaFoldDB" id="A0A1I4GHT6"/>
<evidence type="ECO:0000313" key="3">
    <source>
        <dbReference type="Proteomes" id="UP000181969"/>
    </source>
</evidence>
<gene>
    <name evidence="2" type="ORF">SAMN05216438_10423</name>
</gene>
<dbReference type="Gene3D" id="1.10.8.730">
    <property type="match status" value="1"/>
</dbReference>
<dbReference type="InterPro" id="IPR043964">
    <property type="entry name" value="P-loop_TraG"/>
</dbReference>
<dbReference type="InterPro" id="IPR027417">
    <property type="entry name" value="P-loop_NTPase"/>
</dbReference>
<dbReference type="PANTHER" id="PTHR30121">
    <property type="entry name" value="UNCHARACTERIZED PROTEIN YJGR-RELATED"/>
    <property type="match status" value="1"/>
</dbReference>
<dbReference type="Gene3D" id="3.40.50.300">
    <property type="entry name" value="P-loop containing nucleotide triphosphate hydrolases"/>
    <property type="match status" value="1"/>
</dbReference>
<accession>A0A1I4GHT6</accession>
<dbReference type="InterPro" id="IPR051162">
    <property type="entry name" value="T4SS_component"/>
</dbReference>
<dbReference type="NCBIfam" id="NF045971">
    <property type="entry name" value="conju_CD1110"/>
    <property type="match status" value="1"/>
</dbReference>
<evidence type="ECO:0000259" key="1">
    <source>
        <dbReference type="Pfam" id="PF19044"/>
    </source>
</evidence>
<reference evidence="2 3" key="1">
    <citation type="submission" date="2016-10" db="EMBL/GenBank/DDBJ databases">
        <authorList>
            <person name="de Groot N.N."/>
        </authorList>
    </citation>
    <scope>NUCLEOTIDE SEQUENCE [LARGE SCALE GENOMIC DNA]</scope>
    <source>
        <strain evidence="2 3">M79</strain>
    </source>
</reference>
<dbReference type="Pfam" id="PF19044">
    <property type="entry name" value="P-loop_TraG"/>
    <property type="match status" value="1"/>
</dbReference>
<dbReference type="SUPFAM" id="SSF52540">
    <property type="entry name" value="P-loop containing nucleoside triphosphate hydrolases"/>
    <property type="match status" value="1"/>
</dbReference>
<protein>
    <submittedName>
        <fullName evidence="2">Type IV secretory pathway, VirB4 component</fullName>
    </submittedName>
</protein>
<evidence type="ECO:0000313" key="2">
    <source>
        <dbReference type="EMBL" id="SFL29073.1"/>
    </source>
</evidence>
<name>A0A1I4GHT6_9LACT</name>
<dbReference type="EMBL" id="FOTJ01000004">
    <property type="protein sequence ID" value="SFL29073.1"/>
    <property type="molecule type" value="Genomic_DNA"/>
</dbReference>
<dbReference type="Proteomes" id="UP000181969">
    <property type="component" value="Unassembled WGS sequence"/>
</dbReference>
<feature type="domain" description="TraG P-loop" evidence="1">
    <location>
        <begin position="447"/>
        <end position="753"/>
    </location>
</feature>